<dbReference type="PANTHER" id="PTHR43798">
    <property type="entry name" value="MONOACYLGLYCEROL LIPASE"/>
    <property type="match status" value="1"/>
</dbReference>
<sequence length="254" mass="28890">MNKSCLFNHNNDERTKRTGENMIGCLCIHGFTGSPYEVEPLVNYLKEKTDWKIVAPTLPGHGETLSLKGVTYQQWLEHAEKELQMLLSQCEQVYIVGFSMGGLISVYLAERYPVEKLILLSAAAKYINVRQLITDICEMLKDAKNGQLLKNELFLRYKGKVFSTPLSATQQFRKMVKQVTPLIEKINVPTFIAQGLADGIVPPKSADFIYQKISSTDKEIYYSKTAKHHICHTGDKEELFNKIFTFLNRSSKVS</sequence>
<evidence type="ECO:0000313" key="3">
    <source>
        <dbReference type="EMBL" id="WXB93510.1"/>
    </source>
</evidence>
<feature type="domain" description="Serine aminopeptidase S33" evidence="2">
    <location>
        <begin position="26"/>
        <end position="231"/>
    </location>
</feature>
<dbReference type="GO" id="GO:0016787">
    <property type="term" value="F:hydrolase activity"/>
    <property type="evidence" value="ECO:0007669"/>
    <property type="project" value="UniProtKB-KW"/>
</dbReference>
<reference evidence="3 4" key="1">
    <citation type="submission" date="2024-02" db="EMBL/GenBank/DDBJ databases">
        <title>Seven novel Bacillus-like species.</title>
        <authorList>
            <person name="Liu G."/>
        </authorList>
    </citation>
    <scope>NUCLEOTIDE SEQUENCE [LARGE SCALE GENOMIC DNA]</scope>
    <source>
        <strain evidence="3 4">FJAT-52991</strain>
    </source>
</reference>
<dbReference type="SUPFAM" id="SSF53474">
    <property type="entry name" value="alpha/beta-Hydrolases"/>
    <property type="match status" value="1"/>
</dbReference>
<name>A0ABZ2N884_9BACI</name>
<evidence type="ECO:0000313" key="4">
    <source>
        <dbReference type="Proteomes" id="UP001387364"/>
    </source>
</evidence>
<protein>
    <submittedName>
        <fullName evidence="3">Alpha/beta fold hydrolase</fullName>
    </submittedName>
</protein>
<dbReference type="InterPro" id="IPR022742">
    <property type="entry name" value="Hydrolase_4"/>
</dbReference>
<accession>A0ABZ2N884</accession>
<keyword evidence="1 3" id="KW-0378">Hydrolase</keyword>
<evidence type="ECO:0000259" key="2">
    <source>
        <dbReference type="Pfam" id="PF12146"/>
    </source>
</evidence>
<dbReference type="Pfam" id="PF12146">
    <property type="entry name" value="Hydrolase_4"/>
    <property type="match status" value="1"/>
</dbReference>
<proteinExistence type="predicted"/>
<dbReference type="InterPro" id="IPR029058">
    <property type="entry name" value="AB_hydrolase_fold"/>
</dbReference>
<gene>
    <name evidence="3" type="ORF">WDJ61_02240</name>
</gene>
<evidence type="ECO:0000256" key="1">
    <source>
        <dbReference type="ARBA" id="ARBA00022801"/>
    </source>
</evidence>
<dbReference type="InterPro" id="IPR050266">
    <property type="entry name" value="AB_hydrolase_sf"/>
</dbReference>
<dbReference type="EMBL" id="CP147404">
    <property type="protein sequence ID" value="WXB93510.1"/>
    <property type="molecule type" value="Genomic_DNA"/>
</dbReference>
<dbReference type="Proteomes" id="UP001387364">
    <property type="component" value="Chromosome"/>
</dbReference>
<organism evidence="3 4">
    <name type="scientific">Bacillus kandeliae</name>
    <dbReference type="NCBI Taxonomy" id="3129297"/>
    <lineage>
        <taxon>Bacteria</taxon>
        <taxon>Bacillati</taxon>
        <taxon>Bacillota</taxon>
        <taxon>Bacilli</taxon>
        <taxon>Bacillales</taxon>
        <taxon>Bacillaceae</taxon>
        <taxon>Bacillus</taxon>
    </lineage>
</organism>
<keyword evidence="4" id="KW-1185">Reference proteome</keyword>
<dbReference type="InterPro" id="IPR012354">
    <property type="entry name" value="Esterase_lipase"/>
</dbReference>
<dbReference type="PIRSF" id="PIRSF017388">
    <property type="entry name" value="Esterase_lipase"/>
    <property type="match status" value="1"/>
</dbReference>
<dbReference type="PANTHER" id="PTHR43798:SF31">
    <property type="entry name" value="AB HYDROLASE SUPERFAMILY PROTEIN YCLE"/>
    <property type="match status" value="1"/>
</dbReference>
<dbReference type="RefSeq" id="WP_338752860.1">
    <property type="nucleotide sequence ID" value="NZ_CP147404.1"/>
</dbReference>
<dbReference type="Gene3D" id="3.40.50.1820">
    <property type="entry name" value="alpha/beta hydrolase"/>
    <property type="match status" value="1"/>
</dbReference>